<comment type="cofactor">
    <cofactor evidence="1 5">
        <name>pyridoxal 5'-phosphate</name>
        <dbReference type="ChEBI" id="CHEBI:597326"/>
    </cofactor>
</comment>
<dbReference type="InterPro" id="IPR015421">
    <property type="entry name" value="PyrdxlP-dep_Trfase_major"/>
</dbReference>
<evidence type="ECO:0000313" key="7">
    <source>
        <dbReference type="EMBL" id="WHY29804.1"/>
    </source>
</evidence>
<sequence length="396" mass="43220">MSSKTLAKFLEENLEDLKSKGLYNVIDPLESSNGPIITIGGKEYINLSSNNYLGLATDNRLQEAAIGAIHKYGVGAGAVRTINGTLDLHIKLEETIAKFKHTEAAIAYQSGFNCNMAAISAVMDKNDAILSDELNHASIIDGSRLSRAKIIVYKHSDMEDLRKKAIEAKESGLYNKLMVITDGVFSMDGDVAKLPEIVEIAEELDLMTYVDDAHGSGVLGKGAGTVKHFGLSDKVDFQIGTLSKAIGVIGGYVAGKQNLIDWLKVRSRPFLFSTALTPADAAACMRSIEILMESTELHDRLWENGRYLKQGLKELGFNIGESETPITPCIIGDEVLTQEFSKRLNEEGVYAKSIVFPTVAKGTGRVRNMPTAAHTKEMLDEAIRKYEKVGKEMGII</sequence>
<dbReference type="GO" id="GO:0008890">
    <property type="term" value="F:glycine C-acetyltransferase activity"/>
    <property type="evidence" value="ECO:0007669"/>
    <property type="project" value="UniProtKB-EC"/>
</dbReference>
<dbReference type="GO" id="GO:0030170">
    <property type="term" value="F:pyridoxal phosphate binding"/>
    <property type="evidence" value="ECO:0007669"/>
    <property type="project" value="InterPro"/>
</dbReference>
<accession>A0AA95LTB4</accession>
<dbReference type="Proteomes" id="UP001178303">
    <property type="component" value="Chromosome"/>
</dbReference>
<dbReference type="EMBL" id="CP126099">
    <property type="protein sequence ID" value="WHY29804.1"/>
    <property type="molecule type" value="Genomic_DNA"/>
</dbReference>
<dbReference type="EC" id="2.3.1.29" evidence="7"/>
<dbReference type="CDD" id="cd06454">
    <property type="entry name" value="KBL_like"/>
    <property type="match status" value="1"/>
</dbReference>
<dbReference type="PANTHER" id="PTHR13693:SF3">
    <property type="entry name" value="LD36009P"/>
    <property type="match status" value="1"/>
</dbReference>
<evidence type="ECO:0000313" key="8">
    <source>
        <dbReference type="Proteomes" id="UP001178303"/>
    </source>
</evidence>
<keyword evidence="7" id="KW-0012">Acyltransferase</keyword>
<dbReference type="AlphaFoldDB" id="A0AA95LTB4"/>
<dbReference type="Gene3D" id="3.90.1150.10">
    <property type="entry name" value="Aspartate Aminotransferase, domain 1"/>
    <property type="match status" value="1"/>
</dbReference>
<dbReference type="SUPFAM" id="SSF53383">
    <property type="entry name" value="PLP-dependent transferases"/>
    <property type="match status" value="1"/>
</dbReference>
<organism evidence="7 8">
    <name type="scientific">Bacillus wiedmannii</name>
    <dbReference type="NCBI Taxonomy" id="1890302"/>
    <lineage>
        <taxon>Bacteria</taxon>
        <taxon>Bacillati</taxon>
        <taxon>Bacillota</taxon>
        <taxon>Bacilli</taxon>
        <taxon>Bacillales</taxon>
        <taxon>Bacillaceae</taxon>
        <taxon>Bacillus</taxon>
        <taxon>Bacillus cereus group</taxon>
    </lineage>
</organism>
<reference evidence="7" key="1">
    <citation type="submission" date="2023-05" db="EMBL/GenBank/DDBJ databases">
        <title>Comparative genomics of Bacillaceae isolates and their secondary metabolite potential.</title>
        <authorList>
            <person name="Song L."/>
            <person name="Nielsen L.J."/>
            <person name="Mohite O."/>
            <person name="Xu X."/>
            <person name="Weber T."/>
            <person name="Kovacs A.T."/>
        </authorList>
    </citation>
    <scope>NUCLEOTIDE SEQUENCE</scope>
    <source>
        <strain evidence="7">LN15</strain>
    </source>
</reference>
<dbReference type="Pfam" id="PF00155">
    <property type="entry name" value="Aminotran_1_2"/>
    <property type="match status" value="1"/>
</dbReference>
<dbReference type="NCBIfam" id="TIGR01825">
    <property type="entry name" value="gly_Cac_T_rel"/>
    <property type="match status" value="1"/>
</dbReference>
<keyword evidence="4 5" id="KW-0663">Pyridoxal phosphate</keyword>
<dbReference type="InterPro" id="IPR001917">
    <property type="entry name" value="Aminotrans_II_pyridoxalP_BS"/>
</dbReference>
<proteinExistence type="inferred from homology"/>
<evidence type="ECO:0000256" key="2">
    <source>
        <dbReference type="ARBA" id="ARBA00011738"/>
    </source>
</evidence>
<dbReference type="PROSITE" id="PS00599">
    <property type="entry name" value="AA_TRANSFER_CLASS_2"/>
    <property type="match status" value="1"/>
</dbReference>
<evidence type="ECO:0000256" key="3">
    <source>
        <dbReference type="ARBA" id="ARBA00022679"/>
    </source>
</evidence>
<feature type="domain" description="Aminotransferase class I/classII large" evidence="6">
    <location>
        <begin position="43"/>
        <end position="384"/>
    </location>
</feature>
<dbReference type="PANTHER" id="PTHR13693">
    <property type="entry name" value="CLASS II AMINOTRANSFERASE/8-AMINO-7-OXONONANOATE SYNTHASE"/>
    <property type="match status" value="1"/>
</dbReference>
<dbReference type="InterPro" id="IPR050087">
    <property type="entry name" value="AON_synthase_class-II"/>
</dbReference>
<evidence type="ECO:0000259" key="6">
    <source>
        <dbReference type="Pfam" id="PF00155"/>
    </source>
</evidence>
<gene>
    <name evidence="7" type="ORF">QNH45_03125</name>
</gene>
<dbReference type="InterPro" id="IPR004839">
    <property type="entry name" value="Aminotransferase_I/II_large"/>
</dbReference>
<dbReference type="Gene3D" id="3.40.640.10">
    <property type="entry name" value="Type I PLP-dependent aspartate aminotransferase-like (Major domain)"/>
    <property type="match status" value="1"/>
</dbReference>
<evidence type="ECO:0000256" key="1">
    <source>
        <dbReference type="ARBA" id="ARBA00001933"/>
    </source>
</evidence>
<dbReference type="RefSeq" id="WP_283884100.1">
    <property type="nucleotide sequence ID" value="NZ_CP126099.1"/>
</dbReference>
<protein>
    <submittedName>
        <fullName evidence="7">Glycine C-acetyltransferase</fullName>
        <ecNumber evidence="7">2.3.1.29</ecNumber>
    </submittedName>
</protein>
<dbReference type="InterPro" id="IPR015424">
    <property type="entry name" value="PyrdxlP-dep_Trfase"/>
</dbReference>
<name>A0AA95LTB4_9BACI</name>
<comment type="subunit">
    <text evidence="2">Homodimer.</text>
</comment>
<comment type="similarity">
    <text evidence="5">Belongs to the class-II pyridoxal-phosphate-dependent aminotransferase family.</text>
</comment>
<dbReference type="InterPro" id="IPR010962">
    <property type="entry name" value="AONS_Archaea/Firmicutes"/>
</dbReference>
<evidence type="ECO:0000256" key="5">
    <source>
        <dbReference type="RuleBase" id="RU003693"/>
    </source>
</evidence>
<keyword evidence="3 7" id="KW-0808">Transferase</keyword>
<dbReference type="FunFam" id="3.40.640.10:FF:000006">
    <property type="entry name" value="5-aminolevulinate synthase, mitochondrial"/>
    <property type="match status" value="1"/>
</dbReference>
<dbReference type="InterPro" id="IPR015422">
    <property type="entry name" value="PyrdxlP-dep_Trfase_small"/>
</dbReference>
<dbReference type="NCBIfam" id="NF005394">
    <property type="entry name" value="PRK06939.1"/>
    <property type="match status" value="1"/>
</dbReference>
<evidence type="ECO:0000256" key="4">
    <source>
        <dbReference type="ARBA" id="ARBA00022898"/>
    </source>
</evidence>